<keyword evidence="4" id="KW-1185">Reference proteome</keyword>
<feature type="signal peptide" evidence="2">
    <location>
        <begin position="1"/>
        <end position="17"/>
    </location>
</feature>
<feature type="non-terminal residue" evidence="3">
    <location>
        <position position="893"/>
    </location>
</feature>
<proteinExistence type="predicted"/>
<dbReference type="EMBL" id="CAJNOC010001742">
    <property type="protein sequence ID" value="CAF0887701.1"/>
    <property type="molecule type" value="Genomic_DNA"/>
</dbReference>
<keyword evidence="1" id="KW-1133">Transmembrane helix</keyword>
<comment type="caution">
    <text evidence="3">The sequence shown here is derived from an EMBL/GenBank/DDBJ whole genome shotgun (WGS) entry which is preliminary data.</text>
</comment>
<gene>
    <name evidence="3" type="ORF">OXX778_LOCUS10746</name>
</gene>
<reference evidence="3" key="1">
    <citation type="submission" date="2021-02" db="EMBL/GenBank/DDBJ databases">
        <authorList>
            <person name="Nowell W R."/>
        </authorList>
    </citation>
    <scope>NUCLEOTIDE SEQUENCE</scope>
    <source>
        <strain evidence="3">Ploen Becks lab</strain>
    </source>
</reference>
<dbReference type="AlphaFoldDB" id="A0A813YQ19"/>
<evidence type="ECO:0008006" key="5">
    <source>
        <dbReference type="Google" id="ProtNLM"/>
    </source>
</evidence>
<feature type="chain" id="PRO_5032308533" description="Transmembrane protein" evidence="2">
    <location>
        <begin position="18"/>
        <end position="893"/>
    </location>
</feature>
<dbReference type="OrthoDB" id="10518359at2759"/>
<evidence type="ECO:0000256" key="1">
    <source>
        <dbReference type="SAM" id="Phobius"/>
    </source>
</evidence>
<name>A0A813YQ19_9BILA</name>
<sequence>MNIIIFVFLILINKSLCSNLISLKNLPDSFIYNSNVSTTSRTWSRLYSNQLNDNQLNKYFKIVNKTSIEITQGTSRESFCNSIVTCTLQPNSTQCILDLSLIVYINNESNKSNFNEIKLVKLQLLLSDWSNDYLYFDQLSYEFRFDPQQEYLSDDMHEFGIVKATSFQNSDLNNLVRYYIDFEEKSKVDLMELISINQQTGSLIVNRTKLISQKFASDYVFYVDALIKCSQNQKPLYNRTEVKLSFQSDKAIKPIINLISLVEQKKLGFKQQCFKISQNDFLNSNKIALAQIQIENFDLKKSYEFKISESSLDIKIENIVDNLFVVYLLKNTSLNFNYMSEIFKIKFKLANQESTIYSEFFICLNVQSEQDLYEELSLIEFKSNLRILGPNEKSIILEAHGSSDLNFMVDPTSSIYYNFKLDKISNKSARLVFDPIDKDDQIVYEIIVIAFDSNIPVDRFLKYYSYLKQLSYSFGKFLKFTTKVLLQTEKFDSTSSLKNYDLNQQVIGYLPSIFDIVPREHFLNYENTIENYFYNSNLNLTDCINLHKFTGILTKSKNCTQLSENLKVIFTLENTNTKYRVENFSQINLAQSKNDSNRILLLNINSSLVKNEFDVNFEFNLNLLDNNISREIEIIRIVSKEDDSTTYFLNGQMSEIFTLDQKLGSLSLNLTKFLQQNSNILFKKCLKMELTSTGFNYSNLIRRKVKSNDLIEINLCFSLNSQQKVFIHSSLSKGFSFQFLRVQNLNESIVWICFLSLFMTSSLLLVVVLFYLYSSIRIKENFTEQYSSSSQCQLKIRNDDLYQSIENGLVPSKLDILLNKKPLSPDTSNFIEISSIKEISEDQGVYCVASGASFTSDLSSASECVDSVSECSEISRSEIVLGRVNLEESRLSL</sequence>
<evidence type="ECO:0000256" key="2">
    <source>
        <dbReference type="SAM" id="SignalP"/>
    </source>
</evidence>
<keyword evidence="1" id="KW-0812">Transmembrane</keyword>
<organism evidence="3 4">
    <name type="scientific">Brachionus calyciflorus</name>
    <dbReference type="NCBI Taxonomy" id="104777"/>
    <lineage>
        <taxon>Eukaryota</taxon>
        <taxon>Metazoa</taxon>
        <taxon>Spiralia</taxon>
        <taxon>Gnathifera</taxon>
        <taxon>Rotifera</taxon>
        <taxon>Eurotatoria</taxon>
        <taxon>Monogononta</taxon>
        <taxon>Pseudotrocha</taxon>
        <taxon>Ploima</taxon>
        <taxon>Brachionidae</taxon>
        <taxon>Brachionus</taxon>
    </lineage>
</organism>
<evidence type="ECO:0000313" key="3">
    <source>
        <dbReference type="EMBL" id="CAF0887701.1"/>
    </source>
</evidence>
<evidence type="ECO:0000313" key="4">
    <source>
        <dbReference type="Proteomes" id="UP000663879"/>
    </source>
</evidence>
<keyword evidence="2" id="KW-0732">Signal</keyword>
<accession>A0A813YQ19</accession>
<dbReference type="Proteomes" id="UP000663879">
    <property type="component" value="Unassembled WGS sequence"/>
</dbReference>
<protein>
    <recommendedName>
        <fullName evidence="5">Transmembrane protein</fullName>
    </recommendedName>
</protein>
<feature type="transmembrane region" description="Helical" evidence="1">
    <location>
        <begin position="749"/>
        <end position="773"/>
    </location>
</feature>
<keyword evidence="1" id="KW-0472">Membrane</keyword>